<feature type="compositionally biased region" description="Basic and acidic residues" evidence="4">
    <location>
        <begin position="124"/>
        <end position="146"/>
    </location>
</feature>
<accession>A0A7C8QA04</accession>
<dbReference type="InterPro" id="IPR027417">
    <property type="entry name" value="P-loop_NTPase"/>
</dbReference>
<evidence type="ECO:0000256" key="4">
    <source>
        <dbReference type="SAM" id="MobiDB-lite"/>
    </source>
</evidence>
<comment type="caution">
    <text evidence="5">The sequence shown here is derived from an EMBL/GenBank/DDBJ whole genome shotgun (WGS) entry which is preliminary data.</text>
</comment>
<keyword evidence="1" id="KW-0547">Nucleotide-binding</keyword>
<evidence type="ECO:0000313" key="5">
    <source>
        <dbReference type="EMBL" id="KAF3202992.1"/>
    </source>
</evidence>
<sequence length="310" mass="34488">MMSGFPASGKTTRANQIRDFFNSKIAELSPTDPRVARLKLHVVSDEGLGVSKEVYREARPEKDARATFYGAVKRLLSADDIVIADGMNYIKGYRYQLHCESKALLTPSCVVYVGTPAEKCKEWNAAKGSEKREGGEETGGEGKGDSWEAYAPDVLDNLIFRYEEPNGMTRWDSPLFVVPWMDEDIPGEEIWNAMVNNEAVKPHLATVLKPAAEANYLQILDKTTQDVVSAVLEYQKTNGAGGSVKISEASTTIELPANHVGLAQLQRIRRQFISFNRQHTAERTRLKKSPEAGLPWHGFNLTKCQGPAWQ</sequence>
<gene>
    <name evidence="5" type="ORF">TWF191_002844</name>
</gene>
<organism evidence="5 6">
    <name type="scientific">Orbilia oligospora</name>
    <name type="common">Nematode-trapping fungus</name>
    <name type="synonym">Arthrobotrys oligospora</name>
    <dbReference type="NCBI Taxonomy" id="2813651"/>
    <lineage>
        <taxon>Eukaryota</taxon>
        <taxon>Fungi</taxon>
        <taxon>Dikarya</taxon>
        <taxon>Ascomycota</taxon>
        <taxon>Pezizomycotina</taxon>
        <taxon>Orbiliomycetes</taxon>
        <taxon>Orbiliales</taxon>
        <taxon>Orbiliaceae</taxon>
        <taxon>Orbilia</taxon>
    </lineage>
</organism>
<name>A0A7C8QA04_ORBOL</name>
<dbReference type="SUPFAM" id="SSF52540">
    <property type="entry name" value="P-loop containing nucleoside triphosphate hydrolases"/>
    <property type="match status" value="1"/>
</dbReference>
<evidence type="ECO:0008006" key="7">
    <source>
        <dbReference type="Google" id="ProtNLM"/>
    </source>
</evidence>
<keyword evidence="2" id="KW-0067">ATP-binding</keyword>
<evidence type="ECO:0000256" key="1">
    <source>
        <dbReference type="ARBA" id="ARBA00022741"/>
    </source>
</evidence>
<dbReference type="Proteomes" id="UP000483672">
    <property type="component" value="Unassembled WGS sequence"/>
</dbReference>
<feature type="region of interest" description="Disordered" evidence="4">
    <location>
        <begin position="124"/>
        <end position="147"/>
    </location>
</feature>
<proteinExistence type="inferred from homology"/>
<protein>
    <recommendedName>
        <fullName evidence="7">Chromatin associated protein KTI12</fullName>
    </recommendedName>
</protein>
<dbReference type="EMBL" id="WIPF01000161">
    <property type="protein sequence ID" value="KAF3202992.1"/>
    <property type="molecule type" value="Genomic_DNA"/>
</dbReference>
<evidence type="ECO:0000313" key="6">
    <source>
        <dbReference type="Proteomes" id="UP000483672"/>
    </source>
</evidence>
<dbReference type="PANTHER" id="PTHR12435">
    <property type="match status" value="1"/>
</dbReference>
<dbReference type="Pfam" id="PF08433">
    <property type="entry name" value="KTI12"/>
    <property type="match status" value="1"/>
</dbReference>
<dbReference type="Gene3D" id="3.40.50.300">
    <property type="entry name" value="P-loop containing nucleotide triphosphate hydrolases"/>
    <property type="match status" value="1"/>
</dbReference>
<comment type="similarity">
    <text evidence="3">Belongs to the KTI12 family.</text>
</comment>
<dbReference type="AlphaFoldDB" id="A0A7C8QA04"/>
<dbReference type="InterPro" id="IPR013641">
    <property type="entry name" value="KTI12/PSTK"/>
</dbReference>
<evidence type="ECO:0000256" key="2">
    <source>
        <dbReference type="ARBA" id="ARBA00022840"/>
    </source>
</evidence>
<evidence type="ECO:0000256" key="3">
    <source>
        <dbReference type="ARBA" id="ARBA00025768"/>
    </source>
</evidence>
<dbReference type="GO" id="GO:0005524">
    <property type="term" value="F:ATP binding"/>
    <property type="evidence" value="ECO:0007669"/>
    <property type="project" value="UniProtKB-KW"/>
</dbReference>
<reference evidence="5 6" key="1">
    <citation type="submission" date="2019-06" db="EMBL/GenBank/DDBJ databases">
        <authorList>
            <person name="Palmer J.M."/>
        </authorList>
    </citation>
    <scope>NUCLEOTIDE SEQUENCE [LARGE SCALE GENOMIC DNA]</scope>
    <source>
        <strain evidence="5 6">TWF191</strain>
    </source>
</reference>